<dbReference type="PATRIC" id="fig|1225564.3.peg.5760"/>
<feature type="region of interest" description="Disordered" evidence="7">
    <location>
        <begin position="547"/>
        <end position="619"/>
    </location>
</feature>
<reference evidence="10 11" key="1">
    <citation type="submission" date="2015-05" db="EMBL/GenBank/DDBJ databases">
        <title>Draft genome sequence of Microvirga vignae strain BR3299, a novel nitrogen fixing bacteria isolated from Brazil semi-aired region.</title>
        <authorList>
            <person name="Zilli J.E."/>
            <person name="Passos S.R."/>
            <person name="Leite J."/>
            <person name="Baldani J.I."/>
            <person name="Xavier G.R."/>
            <person name="Rumjaneck N.G."/>
            <person name="Simoes-Araujo J.L."/>
        </authorList>
    </citation>
    <scope>NUCLEOTIDE SEQUENCE [LARGE SCALE GENOMIC DNA]</scope>
    <source>
        <strain evidence="10 11">BR3299</strain>
    </source>
</reference>
<evidence type="ECO:0000313" key="11">
    <source>
        <dbReference type="Proteomes" id="UP000035489"/>
    </source>
</evidence>
<organism evidence="10 11">
    <name type="scientific">Microvirga vignae</name>
    <dbReference type="NCBI Taxonomy" id="1225564"/>
    <lineage>
        <taxon>Bacteria</taxon>
        <taxon>Pseudomonadati</taxon>
        <taxon>Pseudomonadota</taxon>
        <taxon>Alphaproteobacteria</taxon>
        <taxon>Hyphomicrobiales</taxon>
        <taxon>Methylobacteriaceae</taxon>
        <taxon>Microvirga</taxon>
    </lineage>
</organism>
<dbReference type="AlphaFoldDB" id="A0A0H1R8E4"/>
<dbReference type="PROSITE" id="PS00039">
    <property type="entry name" value="DEAD_ATP_HELICASE"/>
    <property type="match status" value="1"/>
</dbReference>
<dbReference type="GO" id="GO:0003724">
    <property type="term" value="F:RNA helicase activity"/>
    <property type="evidence" value="ECO:0007669"/>
    <property type="project" value="TreeGrafter"/>
</dbReference>
<feature type="compositionally biased region" description="Basic and acidic residues" evidence="7">
    <location>
        <begin position="437"/>
        <end position="467"/>
    </location>
</feature>
<keyword evidence="2 6" id="KW-0378">Hydrolase</keyword>
<dbReference type="EMBL" id="LCYG01000060">
    <property type="protein sequence ID" value="KLK91121.1"/>
    <property type="molecule type" value="Genomic_DNA"/>
</dbReference>
<keyword evidence="3 6" id="KW-0347">Helicase</keyword>
<dbReference type="OrthoDB" id="9805696at2"/>
<dbReference type="InterPro" id="IPR050079">
    <property type="entry name" value="DEAD_box_RNA_helicase"/>
</dbReference>
<evidence type="ECO:0000256" key="4">
    <source>
        <dbReference type="ARBA" id="ARBA00022840"/>
    </source>
</evidence>
<dbReference type="SMART" id="SM00490">
    <property type="entry name" value="HELICc"/>
    <property type="match status" value="1"/>
</dbReference>
<gene>
    <name evidence="10" type="ORF">AA309_21960</name>
</gene>
<accession>A0A0H1R8E4</accession>
<dbReference type="PANTHER" id="PTHR47959:SF1">
    <property type="entry name" value="ATP-DEPENDENT RNA HELICASE DBPA"/>
    <property type="match status" value="1"/>
</dbReference>
<dbReference type="Gene3D" id="3.30.70.330">
    <property type="match status" value="1"/>
</dbReference>
<evidence type="ECO:0000256" key="2">
    <source>
        <dbReference type="ARBA" id="ARBA00022801"/>
    </source>
</evidence>
<keyword evidence="11" id="KW-1185">Reference proteome</keyword>
<dbReference type="PANTHER" id="PTHR47959">
    <property type="entry name" value="ATP-DEPENDENT RNA HELICASE RHLE-RELATED"/>
    <property type="match status" value="1"/>
</dbReference>
<dbReference type="InterPro" id="IPR012677">
    <property type="entry name" value="Nucleotide-bd_a/b_plait_sf"/>
</dbReference>
<dbReference type="STRING" id="1225564.AA309_21960"/>
<protein>
    <submittedName>
        <fullName evidence="10">Helicase</fullName>
    </submittedName>
</protein>
<dbReference type="SMART" id="SM00487">
    <property type="entry name" value="DEXDc"/>
    <property type="match status" value="1"/>
</dbReference>
<proteinExistence type="inferred from homology"/>
<feature type="compositionally biased region" description="Basic residues" evidence="7">
    <location>
        <begin position="602"/>
        <end position="619"/>
    </location>
</feature>
<dbReference type="Gene3D" id="3.40.50.300">
    <property type="entry name" value="P-loop containing nucleotide triphosphate hydrolases"/>
    <property type="match status" value="2"/>
</dbReference>
<evidence type="ECO:0000256" key="3">
    <source>
        <dbReference type="ARBA" id="ARBA00022806"/>
    </source>
</evidence>
<feature type="region of interest" description="Disordered" evidence="7">
    <location>
        <begin position="429"/>
        <end position="469"/>
    </location>
</feature>
<dbReference type="InterPro" id="IPR044742">
    <property type="entry name" value="DEAD/DEAH_RhlB"/>
</dbReference>
<feature type="domain" description="Helicase C-terminal" evidence="9">
    <location>
        <begin position="233"/>
        <end position="378"/>
    </location>
</feature>
<feature type="domain" description="Helicase ATP-binding" evidence="8">
    <location>
        <begin position="30"/>
        <end position="206"/>
    </location>
</feature>
<dbReference type="GO" id="GO:0016787">
    <property type="term" value="F:hydrolase activity"/>
    <property type="evidence" value="ECO:0007669"/>
    <property type="project" value="UniProtKB-KW"/>
</dbReference>
<comment type="caution">
    <text evidence="10">The sequence shown here is derived from an EMBL/GenBank/DDBJ whole genome shotgun (WGS) entry which is preliminary data.</text>
</comment>
<dbReference type="CDD" id="cd00268">
    <property type="entry name" value="DEADc"/>
    <property type="match status" value="1"/>
</dbReference>
<dbReference type="Pfam" id="PF03880">
    <property type="entry name" value="DbpA"/>
    <property type="match status" value="1"/>
</dbReference>
<dbReference type="PROSITE" id="PS51194">
    <property type="entry name" value="HELICASE_CTER"/>
    <property type="match status" value="1"/>
</dbReference>
<dbReference type="CDD" id="cd18787">
    <property type="entry name" value="SF2_C_DEAD"/>
    <property type="match status" value="1"/>
</dbReference>
<keyword evidence="1 6" id="KW-0547">Nucleotide-binding</keyword>
<evidence type="ECO:0000313" key="10">
    <source>
        <dbReference type="EMBL" id="KLK91121.1"/>
    </source>
</evidence>
<sequence>MPFPKTNPSLERALGDRGYNDPTPVQAAVLEQDALDRDLLVSAQTGSGKTVAYGLAMASTLLGDAERFGAPREPLALIIAPTRELALQVHRELIWLYGPAGARVASCVGGMDVRREQRALEDGCHIVVGTPGRLRDHLERGRLDTSKMKVVVLDEADEMLDLGFREDLEFILDATPEERRTLLFSATLPKNIVTLARRYQRDAHRIDTLVENEPHGDIEYRAIRCAPNETELATVNMLRFYESRGAMVFCHTREAVRHLHASLVERGFAAVALSGELSQSERSHALQALRDGRARVCVATDVAARGIDLPDLGLVIHVDLPNDHETLLHRSGRTGRAGRKGVCVMLVPYTRRRKAERLIDMAGIDVAWAGPPSADDIRTLDRERLMQDPIFSEETTEEDLAMARVLLAQKSAEEIANALARFHRSRLPAPEEVFDPGEDRGPRQRKDKRERQEERGRGGREWGRGASEDGAYGASEDMVWFRMSVGRRNNADPRWLLPIICRLGHVTKKEIGSIKIFDRESKFQIAKSHAPKFAAAVRKANDEDIRIEPADAPHGKSWDAPKHKGPKERSEFSERKGPREGKRAHESKPPREHNGAKERKGTKDHKHPNEKKRASGKRR</sequence>
<dbReference type="CDD" id="cd12252">
    <property type="entry name" value="RRM_DbpA"/>
    <property type="match status" value="1"/>
</dbReference>
<dbReference type="GO" id="GO:0003676">
    <property type="term" value="F:nucleic acid binding"/>
    <property type="evidence" value="ECO:0007669"/>
    <property type="project" value="InterPro"/>
</dbReference>
<dbReference type="RefSeq" id="WP_047191161.1">
    <property type="nucleotide sequence ID" value="NZ_LCYG01000060.1"/>
</dbReference>
<dbReference type="GO" id="GO:0005524">
    <property type="term" value="F:ATP binding"/>
    <property type="evidence" value="ECO:0007669"/>
    <property type="project" value="UniProtKB-KW"/>
</dbReference>
<feature type="compositionally biased region" description="Basic and acidic residues" evidence="7">
    <location>
        <begin position="547"/>
        <end position="601"/>
    </location>
</feature>
<dbReference type="GO" id="GO:0005829">
    <property type="term" value="C:cytosol"/>
    <property type="evidence" value="ECO:0007669"/>
    <property type="project" value="TreeGrafter"/>
</dbReference>
<dbReference type="InterPro" id="IPR005580">
    <property type="entry name" value="DbpA/CsdA_RNA-bd_dom"/>
</dbReference>
<evidence type="ECO:0000256" key="5">
    <source>
        <dbReference type="ARBA" id="ARBA00038437"/>
    </source>
</evidence>
<dbReference type="Pfam" id="PF00270">
    <property type="entry name" value="DEAD"/>
    <property type="match status" value="1"/>
</dbReference>
<dbReference type="PROSITE" id="PS51192">
    <property type="entry name" value="HELICASE_ATP_BIND_1"/>
    <property type="match status" value="1"/>
</dbReference>
<dbReference type="SUPFAM" id="SSF52540">
    <property type="entry name" value="P-loop containing nucleoside triphosphate hydrolases"/>
    <property type="match status" value="1"/>
</dbReference>
<dbReference type="InterPro" id="IPR014001">
    <property type="entry name" value="Helicase_ATP-bd"/>
</dbReference>
<evidence type="ECO:0000259" key="8">
    <source>
        <dbReference type="PROSITE" id="PS51192"/>
    </source>
</evidence>
<comment type="similarity">
    <text evidence="5 6">Belongs to the DEAD box helicase family.</text>
</comment>
<feature type="region of interest" description="Disordered" evidence="7">
    <location>
        <begin position="1"/>
        <end position="21"/>
    </location>
</feature>
<dbReference type="InterPro" id="IPR001650">
    <property type="entry name" value="Helicase_C-like"/>
</dbReference>
<name>A0A0H1R8E4_9HYPH</name>
<evidence type="ECO:0000256" key="7">
    <source>
        <dbReference type="SAM" id="MobiDB-lite"/>
    </source>
</evidence>
<evidence type="ECO:0000259" key="9">
    <source>
        <dbReference type="PROSITE" id="PS51194"/>
    </source>
</evidence>
<dbReference type="InterPro" id="IPR027417">
    <property type="entry name" value="P-loop_NTPase"/>
</dbReference>
<evidence type="ECO:0000256" key="6">
    <source>
        <dbReference type="RuleBase" id="RU000492"/>
    </source>
</evidence>
<dbReference type="InterPro" id="IPR011545">
    <property type="entry name" value="DEAD/DEAH_box_helicase_dom"/>
</dbReference>
<dbReference type="Pfam" id="PF00271">
    <property type="entry name" value="Helicase_C"/>
    <property type="match status" value="1"/>
</dbReference>
<dbReference type="InterPro" id="IPR000629">
    <property type="entry name" value="RNA-helicase_DEAD-box_CS"/>
</dbReference>
<evidence type="ECO:0000256" key="1">
    <source>
        <dbReference type="ARBA" id="ARBA00022741"/>
    </source>
</evidence>
<keyword evidence="4 6" id="KW-0067">ATP-binding</keyword>
<dbReference type="Proteomes" id="UP000035489">
    <property type="component" value="Unassembled WGS sequence"/>
</dbReference>